<dbReference type="InterPro" id="IPR008971">
    <property type="entry name" value="HSP40/DnaJ_pept-bd"/>
</dbReference>
<dbReference type="SUPFAM" id="SSF46565">
    <property type="entry name" value="Chaperone J-domain"/>
    <property type="match status" value="1"/>
</dbReference>
<dbReference type="InterPro" id="IPR036869">
    <property type="entry name" value="J_dom_sf"/>
</dbReference>
<evidence type="ECO:0000256" key="6">
    <source>
        <dbReference type="SAM" id="MobiDB-lite"/>
    </source>
</evidence>
<dbReference type="PROSITE" id="PS51188">
    <property type="entry name" value="ZF_CR"/>
    <property type="match status" value="1"/>
</dbReference>
<evidence type="ECO:0008006" key="10">
    <source>
        <dbReference type="Google" id="ProtNLM"/>
    </source>
</evidence>
<dbReference type="InterPro" id="IPR001305">
    <property type="entry name" value="HSP_DnaJ_Cys-rich_dom"/>
</dbReference>
<dbReference type="InterPro" id="IPR036410">
    <property type="entry name" value="HSP_DnaJ_Cys-rich_dom_sf"/>
</dbReference>
<dbReference type="SMART" id="SM00271">
    <property type="entry name" value="DnaJ"/>
    <property type="match status" value="1"/>
</dbReference>
<dbReference type="GO" id="GO:0051082">
    <property type="term" value="F:unfolded protein binding"/>
    <property type="evidence" value="ECO:0007669"/>
    <property type="project" value="InterPro"/>
</dbReference>
<dbReference type="PANTHER" id="PTHR43888">
    <property type="entry name" value="DNAJ-LIKE-2, ISOFORM A-RELATED"/>
    <property type="match status" value="1"/>
</dbReference>
<evidence type="ECO:0000313" key="9">
    <source>
        <dbReference type="EMBL" id="CAE0488167.1"/>
    </source>
</evidence>
<feature type="domain" description="J" evidence="7">
    <location>
        <begin position="29"/>
        <end position="90"/>
    </location>
</feature>
<evidence type="ECO:0000256" key="4">
    <source>
        <dbReference type="ARBA" id="ARBA00022833"/>
    </source>
</evidence>
<dbReference type="InterPro" id="IPR044713">
    <property type="entry name" value="DNJA1/2-like"/>
</dbReference>
<proteinExistence type="inferred from homology"/>
<dbReference type="GO" id="GO:0005524">
    <property type="term" value="F:ATP binding"/>
    <property type="evidence" value="ECO:0007669"/>
    <property type="project" value="InterPro"/>
</dbReference>
<dbReference type="Pfam" id="PF01556">
    <property type="entry name" value="DnaJ_C"/>
    <property type="match status" value="1"/>
</dbReference>
<evidence type="ECO:0000259" key="7">
    <source>
        <dbReference type="PROSITE" id="PS50076"/>
    </source>
</evidence>
<gene>
    <name evidence="9" type="ORF">DTER00134_LOCUS3231</name>
</gene>
<protein>
    <recommendedName>
        <fullName evidence="10">DnaJ-like protein</fullName>
    </recommendedName>
</protein>
<dbReference type="SUPFAM" id="SSF57938">
    <property type="entry name" value="DnaJ/Hsp40 cysteine-rich domain"/>
    <property type="match status" value="1"/>
</dbReference>
<dbReference type="EMBL" id="HBIP01006300">
    <property type="protein sequence ID" value="CAE0488167.1"/>
    <property type="molecule type" value="Transcribed_RNA"/>
</dbReference>
<organism evidence="9">
    <name type="scientific">Dunaliella tertiolecta</name>
    <name type="common">Green alga</name>
    <dbReference type="NCBI Taxonomy" id="3047"/>
    <lineage>
        <taxon>Eukaryota</taxon>
        <taxon>Viridiplantae</taxon>
        <taxon>Chlorophyta</taxon>
        <taxon>core chlorophytes</taxon>
        <taxon>Chlorophyceae</taxon>
        <taxon>CS clade</taxon>
        <taxon>Chlamydomonadales</taxon>
        <taxon>Dunaliellaceae</taxon>
        <taxon>Dunaliella</taxon>
    </lineage>
</organism>
<keyword evidence="2" id="KW-0677">Repeat</keyword>
<dbReference type="Pfam" id="PF00684">
    <property type="entry name" value="DnaJ_CXXCXGXG"/>
    <property type="match status" value="1"/>
</dbReference>
<evidence type="ECO:0000256" key="2">
    <source>
        <dbReference type="ARBA" id="ARBA00022737"/>
    </source>
</evidence>
<dbReference type="AlphaFoldDB" id="A0A7S3QNC6"/>
<feature type="zinc finger region" description="CR-type" evidence="5">
    <location>
        <begin position="147"/>
        <end position="231"/>
    </location>
</feature>
<evidence type="ECO:0000256" key="1">
    <source>
        <dbReference type="ARBA" id="ARBA00022723"/>
    </source>
</evidence>
<feature type="region of interest" description="Disordered" evidence="6">
    <location>
        <begin position="397"/>
        <end position="438"/>
    </location>
</feature>
<dbReference type="PROSITE" id="PS50076">
    <property type="entry name" value="DNAJ_2"/>
    <property type="match status" value="1"/>
</dbReference>
<evidence type="ECO:0000259" key="8">
    <source>
        <dbReference type="PROSITE" id="PS51188"/>
    </source>
</evidence>
<dbReference type="Gene3D" id="1.10.287.110">
    <property type="entry name" value="DnaJ domain"/>
    <property type="match status" value="1"/>
</dbReference>
<dbReference type="Gene3D" id="2.60.260.20">
    <property type="entry name" value="Urease metallochaperone UreE, N-terminal domain"/>
    <property type="match status" value="2"/>
</dbReference>
<dbReference type="InterPro" id="IPR001623">
    <property type="entry name" value="DnaJ_domain"/>
</dbReference>
<dbReference type="InterPro" id="IPR012724">
    <property type="entry name" value="DnaJ"/>
</dbReference>
<dbReference type="CDD" id="cd10747">
    <property type="entry name" value="DnaJ_C"/>
    <property type="match status" value="1"/>
</dbReference>
<keyword evidence="4 5" id="KW-0862">Zinc</keyword>
<evidence type="ECO:0000256" key="5">
    <source>
        <dbReference type="PROSITE-ProRule" id="PRU00546"/>
    </source>
</evidence>
<dbReference type="GO" id="GO:0009408">
    <property type="term" value="P:response to heat"/>
    <property type="evidence" value="ECO:0007669"/>
    <property type="project" value="InterPro"/>
</dbReference>
<dbReference type="GO" id="GO:0008270">
    <property type="term" value="F:zinc ion binding"/>
    <property type="evidence" value="ECO:0007669"/>
    <property type="project" value="UniProtKB-KW"/>
</dbReference>
<name>A0A7S3QNC6_DUNTE</name>
<keyword evidence="3 5" id="KW-0863">Zinc-finger</keyword>
<dbReference type="SUPFAM" id="SSF49493">
    <property type="entry name" value="HSP40/DnaJ peptide-binding domain"/>
    <property type="match status" value="2"/>
</dbReference>
<feature type="domain" description="CR-type" evidence="8">
    <location>
        <begin position="147"/>
        <end position="231"/>
    </location>
</feature>
<dbReference type="PRINTS" id="PR00625">
    <property type="entry name" value="JDOMAIN"/>
</dbReference>
<dbReference type="Pfam" id="PF00226">
    <property type="entry name" value="DnaJ"/>
    <property type="match status" value="1"/>
</dbReference>
<dbReference type="CDD" id="cd06257">
    <property type="entry name" value="DnaJ"/>
    <property type="match status" value="1"/>
</dbReference>
<dbReference type="HAMAP" id="MF_01152">
    <property type="entry name" value="DnaJ"/>
    <property type="match status" value="1"/>
</dbReference>
<reference evidence="9" key="1">
    <citation type="submission" date="2021-01" db="EMBL/GenBank/DDBJ databases">
        <authorList>
            <person name="Corre E."/>
            <person name="Pelletier E."/>
            <person name="Niang G."/>
            <person name="Scheremetjew M."/>
            <person name="Finn R."/>
            <person name="Kale V."/>
            <person name="Holt S."/>
            <person name="Cochrane G."/>
            <person name="Meng A."/>
            <person name="Brown T."/>
            <person name="Cohen L."/>
        </authorList>
    </citation>
    <scope>NUCLEOTIDE SEQUENCE</scope>
    <source>
        <strain evidence="9">CCMP1320</strain>
    </source>
</reference>
<dbReference type="CDD" id="cd10719">
    <property type="entry name" value="DnaJ_zf"/>
    <property type="match status" value="1"/>
</dbReference>
<accession>A0A7S3QNC6</accession>
<sequence>MFGGGIPFGFGGMPGMDSMPRRPKGNSDRYYQILGVDKNATQEELKKAHRKLALKCHPDKGGDPEKFKEINEAYDVLKDAEKREIYDMHGEEAIKEGMGSGGGAGGMADIFDMFMGGGGGRGRREREKKSEDVVHKLSASLVELYSGATKKLSLSRNLQCSGCKGAGTKSGKKYECTTCKGTGVQVMIRPLGPGMVQQIQQRCSNCSGSGSMVPPSDVCGTCKGKGLVAEKKTFEVTIEPGMKQGSKITLRGEAGCSEPGLQPGDVILMVQQKDHDYFKRVNVDLIMEKKITLTEALCGSAVHIQHLDGRVLRIANPPGEVIKPDTFKCIADEGMPFHGRPFQKGNLYIHFQVVFPDRLDPKMVPALQQALPLQHLDNGLSMDVDDVDGTHEVHKLKSVPDIESELRSRQKLGREANAYDSDDDDDMPRGQRVQCAQS</sequence>
<evidence type="ECO:0000256" key="3">
    <source>
        <dbReference type="ARBA" id="ARBA00022771"/>
    </source>
</evidence>
<keyword evidence="1 5" id="KW-0479">Metal-binding</keyword>
<dbReference type="FunFam" id="2.60.260.20:FF:000003">
    <property type="entry name" value="DnaJ subfamily A member 2"/>
    <property type="match status" value="1"/>
</dbReference>
<dbReference type="PROSITE" id="PS00636">
    <property type="entry name" value="DNAJ_1"/>
    <property type="match status" value="1"/>
</dbReference>
<dbReference type="GO" id="GO:0006457">
    <property type="term" value="P:protein folding"/>
    <property type="evidence" value="ECO:0007669"/>
    <property type="project" value="InterPro"/>
</dbReference>
<feature type="compositionally biased region" description="Basic and acidic residues" evidence="6">
    <location>
        <begin position="397"/>
        <end position="414"/>
    </location>
</feature>
<dbReference type="FunFam" id="2.10.230.10:FF:000001">
    <property type="entry name" value="DnaJ subfamily A member 2"/>
    <property type="match status" value="1"/>
</dbReference>
<dbReference type="Gene3D" id="2.10.230.10">
    <property type="entry name" value="Heat shock protein DnaJ, cysteine-rich domain"/>
    <property type="match status" value="1"/>
</dbReference>
<dbReference type="GO" id="GO:0030544">
    <property type="term" value="F:Hsp70 protein binding"/>
    <property type="evidence" value="ECO:0007669"/>
    <property type="project" value="InterPro"/>
</dbReference>
<dbReference type="InterPro" id="IPR018253">
    <property type="entry name" value="DnaJ_domain_CS"/>
</dbReference>
<dbReference type="InterPro" id="IPR002939">
    <property type="entry name" value="DnaJ_C"/>
</dbReference>